<accession>A0AA49Q6X6</accession>
<dbReference type="Pfam" id="PF00155">
    <property type="entry name" value="Aminotran_1_2"/>
    <property type="match status" value="1"/>
</dbReference>
<dbReference type="InterPro" id="IPR001917">
    <property type="entry name" value="Aminotrans_II_pyridoxalP_BS"/>
</dbReference>
<reference evidence="7" key="1">
    <citation type="submission" date="2023-07" db="EMBL/GenBank/DDBJ databases">
        <authorList>
            <person name="Haufschild T."/>
            <person name="Kallscheuer N."/>
            <person name="Hammer J."/>
            <person name="Kohn T."/>
            <person name="Kabuu M."/>
            <person name="Jogler M."/>
            <person name="Wohfarth N."/>
            <person name="Heuer A."/>
            <person name="Rohde M."/>
            <person name="van Teeseling M.C.F."/>
            <person name="Jogler C."/>
        </authorList>
    </citation>
    <scope>NUCLEOTIDE SEQUENCE</scope>
    <source>
        <strain evidence="6">Strain 138</strain>
        <strain evidence="7">Strain 318</strain>
    </source>
</reference>
<gene>
    <name evidence="6" type="ORF">Strain138_000454</name>
    <name evidence="7" type="ORF">Strain318_000454</name>
</gene>
<keyword evidence="7" id="KW-0012">Acyltransferase</keyword>
<dbReference type="InterPro" id="IPR004839">
    <property type="entry name" value="Aminotransferase_I/II_large"/>
</dbReference>
<dbReference type="InterPro" id="IPR015422">
    <property type="entry name" value="PyrdxlP-dep_Trfase_small"/>
</dbReference>
<evidence type="ECO:0000256" key="3">
    <source>
        <dbReference type="ARBA" id="ARBA00022898"/>
    </source>
</evidence>
<dbReference type="GO" id="GO:0008890">
    <property type="term" value="F:glycine C-acetyltransferase activity"/>
    <property type="evidence" value="ECO:0007669"/>
    <property type="project" value="UniProtKB-EC"/>
</dbReference>
<evidence type="ECO:0000256" key="1">
    <source>
        <dbReference type="ARBA" id="ARBA00001933"/>
    </source>
</evidence>
<dbReference type="RefSeq" id="WP_367886919.1">
    <property type="nucleotide sequence ID" value="NZ_CP130612.1"/>
</dbReference>
<comment type="cofactor">
    <cofactor evidence="1 4">
        <name>pyridoxal 5'-phosphate</name>
        <dbReference type="ChEBI" id="CHEBI:597326"/>
    </cofactor>
</comment>
<organism evidence="7 8">
    <name type="scientific">Pseudogemmatithrix spongiicola</name>
    <dbReference type="NCBI Taxonomy" id="3062599"/>
    <lineage>
        <taxon>Bacteria</taxon>
        <taxon>Pseudomonadati</taxon>
        <taxon>Gemmatimonadota</taxon>
        <taxon>Gemmatimonadia</taxon>
        <taxon>Gemmatimonadales</taxon>
        <taxon>Gemmatimonadaceae</taxon>
        <taxon>Pseudogemmatithrix</taxon>
    </lineage>
</organism>
<evidence type="ECO:0000256" key="4">
    <source>
        <dbReference type="RuleBase" id="RU003693"/>
    </source>
</evidence>
<evidence type="ECO:0000313" key="7">
    <source>
        <dbReference type="EMBL" id="WKW14129.1"/>
    </source>
</evidence>
<dbReference type="Gene3D" id="3.40.640.10">
    <property type="entry name" value="Type I PLP-dependent aspartate aminotransferase-like (Major domain)"/>
    <property type="match status" value="1"/>
</dbReference>
<dbReference type="EMBL" id="CP130613">
    <property type="protein sequence ID" value="WKW14129.1"/>
    <property type="molecule type" value="Genomic_DNA"/>
</dbReference>
<keyword evidence="8" id="KW-1185">Reference proteome</keyword>
<comment type="similarity">
    <text evidence="4">Belongs to the class-II pyridoxal-phosphate-dependent aminotransferase family.</text>
</comment>
<proteinExistence type="inferred from homology"/>
<evidence type="ECO:0000313" key="8">
    <source>
        <dbReference type="Proteomes" id="UP001229955"/>
    </source>
</evidence>
<evidence type="ECO:0000256" key="2">
    <source>
        <dbReference type="ARBA" id="ARBA00022679"/>
    </source>
</evidence>
<dbReference type="PANTHER" id="PTHR13693">
    <property type="entry name" value="CLASS II AMINOTRANSFERASE/8-AMINO-7-OXONONANOATE SYNTHASE"/>
    <property type="match status" value="1"/>
</dbReference>
<evidence type="ECO:0000313" key="6">
    <source>
        <dbReference type="EMBL" id="WKW11219.1"/>
    </source>
</evidence>
<accession>A0AA49Q3Z8</accession>
<dbReference type="EC" id="2.3.1.29" evidence="7"/>
<feature type="domain" description="Aminotransferase class I/classII large" evidence="5">
    <location>
        <begin position="44"/>
        <end position="389"/>
    </location>
</feature>
<dbReference type="KEGG" id="pspc:Strain318_000454"/>
<dbReference type="InterPro" id="IPR015424">
    <property type="entry name" value="PyrdxlP-dep_Trfase"/>
</dbReference>
<dbReference type="InterPro" id="IPR050087">
    <property type="entry name" value="AON_synthase_class-II"/>
</dbReference>
<dbReference type="EMBL" id="CP130612">
    <property type="protein sequence ID" value="WKW11219.1"/>
    <property type="molecule type" value="Genomic_DNA"/>
</dbReference>
<dbReference type="Gene3D" id="3.90.1150.10">
    <property type="entry name" value="Aspartate Aminotransferase, domain 1"/>
    <property type="match status" value="1"/>
</dbReference>
<sequence>MNSNFVSELQSGIDALKAAGTYKKLNHLDSPQSARVQMEGRGEVLILSSNNYLGLCDEPSVVQAGIDGLKKYGAGTGSVRFICGTFTVHRELETALARFVGTEASMSYVSAWNANEGLTASVVQEGDFVISDALNHASIIDSIRLAKAITKCTTAVYKHSDLDDLVEKLKANKAAKRRLIWTDGVFSMEGSVAKLPQLLQIAKDHDAILIMDDSHATGVLGKTGRGTAEHFGVLGEVDVITSTLGKALGGAAGGFVAGPTALCDTLTQRSRPQLFSNALPPTVAASALASVEFIEQHPERVQQLRDNTAFFRGAIVEAGFNPLEGDTPIVPIIIGETADAIRMSELLLEEGIFVTGFGFPVVPQGTARLRCQISASHTKADLEFAVAAIRRVGLKTGVIK</sequence>
<dbReference type="AlphaFoldDB" id="A0AA49Q6X6"/>
<evidence type="ECO:0000259" key="5">
    <source>
        <dbReference type="Pfam" id="PF00155"/>
    </source>
</evidence>
<keyword evidence="2 7" id="KW-0808">Transferase</keyword>
<keyword evidence="3 4" id="KW-0663">Pyridoxal phosphate</keyword>
<name>A0AA49Q6X6_9BACT</name>
<protein>
    <submittedName>
        <fullName evidence="7">Glycine C-acetyltransferase</fullName>
        <ecNumber evidence="7">2.3.1.29</ecNumber>
    </submittedName>
</protein>
<dbReference type="InterPro" id="IPR015421">
    <property type="entry name" value="PyrdxlP-dep_Trfase_major"/>
</dbReference>
<dbReference type="Proteomes" id="UP001229955">
    <property type="component" value="Chromosome"/>
</dbReference>
<dbReference type="GO" id="GO:0030170">
    <property type="term" value="F:pyridoxal phosphate binding"/>
    <property type="evidence" value="ECO:0007669"/>
    <property type="project" value="InterPro"/>
</dbReference>
<dbReference type="NCBIfam" id="NF005394">
    <property type="entry name" value="PRK06939.1"/>
    <property type="match status" value="1"/>
</dbReference>
<dbReference type="PROSITE" id="PS00599">
    <property type="entry name" value="AA_TRANSFER_CLASS_2"/>
    <property type="match status" value="1"/>
</dbReference>
<dbReference type="SUPFAM" id="SSF53383">
    <property type="entry name" value="PLP-dependent transferases"/>
    <property type="match status" value="1"/>
</dbReference>